<feature type="domain" description="Ig-like" evidence="14">
    <location>
        <begin position="348"/>
        <end position="455"/>
    </location>
</feature>
<dbReference type="InterPro" id="IPR050671">
    <property type="entry name" value="CD300_family_receptors"/>
</dbReference>
<evidence type="ECO:0000259" key="14">
    <source>
        <dbReference type="PROSITE" id="PS50835"/>
    </source>
</evidence>
<dbReference type="Gene3D" id="2.60.40.10">
    <property type="entry name" value="Immunoglobulins"/>
    <property type="match status" value="4"/>
</dbReference>
<keyword evidence="8" id="KW-1015">Disulfide bond</keyword>
<dbReference type="InterPro" id="IPR007110">
    <property type="entry name" value="Ig-like_dom"/>
</dbReference>
<dbReference type="GO" id="GO:0002757">
    <property type="term" value="P:immune response-activating signaling pathway"/>
    <property type="evidence" value="ECO:0000318"/>
    <property type="project" value="GO_Central"/>
</dbReference>
<dbReference type="CDD" id="cd05716">
    <property type="entry name" value="IgV_pIgR_like"/>
    <property type="match status" value="4"/>
</dbReference>
<dbReference type="PROSITE" id="PS50835">
    <property type="entry name" value="IG_LIKE"/>
    <property type="match status" value="4"/>
</dbReference>
<comment type="subcellular location">
    <subcellularLocation>
        <location evidence="1">Cell membrane</location>
        <topology evidence="1">Single-pass type I membrane protein</topology>
    </subcellularLocation>
</comment>
<feature type="transmembrane region" description="Helical" evidence="12">
    <location>
        <begin position="486"/>
        <end position="507"/>
    </location>
</feature>
<protein>
    <recommendedName>
        <fullName evidence="14">Ig-like domain-containing protein</fullName>
    </recommendedName>
</protein>
<keyword evidence="2" id="KW-1003">Cell membrane</keyword>
<dbReference type="AlphaFoldDB" id="A0A287B224"/>
<evidence type="ECO:0000256" key="3">
    <source>
        <dbReference type="ARBA" id="ARBA00022692"/>
    </source>
</evidence>
<dbReference type="Bgee" id="ENSSSCG00000017235">
    <property type="expression patterns" value="Expressed in blood and 12 other cell types or tissues"/>
</dbReference>
<dbReference type="InterPro" id="IPR013783">
    <property type="entry name" value="Ig-like_fold"/>
</dbReference>
<reference evidence="16" key="1">
    <citation type="submission" date="2009-11" db="EMBL/GenBank/DDBJ databases">
        <authorList>
            <consortium name="Porcine genome sequencing project"/>
        </authorList>
    </citation>
    <scope>NUCLEOTIDE SEQUENCE [LARGE SCALE GENOMIC DNA]</scope>
    <source>
        <strain evidence="16">Duroc</strain>
    </source>
</reference>
<feature type="signal peptide" evidence="13">
    <location>
        <begin position="1"/>
        <end position="19"/>
    </location>
</feature>
<keyword evidence="5" id="KW-0391">Immunity</keyword>
<dbReference type="FunFam" id="2.60.40.10:FF:000370">
    <property type="entry name" value="CMRF35-like molecule 1"/>
    <property type="match status" value="4"/>
</dbReference>
<evidence type="ECO:0000256" key="13">
    <source>
        <dbReference type="SAM" id="SignalP"/>
    </source>
</evidence>
<dbReference type="GeneID" id="100515852"/>
<dbReference type="InterPro" id="IPR003599">
    <property type="entry name" value="Ig_sub"/>
</dbReference>
<evidence type="ECO:0000256" key="8">
    <source>
        <dbReference type="ARBA" id="ARBA00023157"/>
    </source>
</evidence>
<reference evidence="15" key="4">
    <citation type="submission" date="2025-09" db="UniProtKB">
        <authorList>
            <consortium name="Ensembl"/>
        </authorList>
    </citation>
    <scope>IDENTIFICATION</scope>
</reference>
<feature type="domain" description="Ig-like" evidence="14">
    <location>
        <begin position="128"/>
        <end position="235"/>
    </location>
</feature>
<dbReference type="SMART" id="SM00409">
    <property type="entry name" value="IG"/>
    <property type="match status" value="4"/>
</dbReference>
<dbReference type="STRING" id="9823.ENSSSCP00000050455"/>
<dbReference type="InterPro" id="IPR036179">
    <property type="entry name" value="Ig-like_dom_sf"/>
</dbReference>
<evidence type="ECO:0000256" key="12">
    <source>
        <dbReference type="SAM" id="Phobius"/>
    </source>
</evidence>
<accession>A0A287B224</accession>
<dbReference type="PANTHER" id="PTHR11860">
    <property type="entry name" value="POLYMERIC-IMMUNOGLOBULIN RECEPTOR"/>
    <property type="match status" value="1"/>
</dbReference>
<evidence type="ECO:0000313" key="15">
    <source>
        <dbReference type="Ensembl" id="ENSSSCP00000050455.2"/>
    </source>
</evidence>
<comment type="similarity">
    <text evidence="11">Belongs to the CD300 family.</text>
</comment>
<evidence type="ECO:0000256" key="5">
    <source>
        <dbReference type="ARBA" id="ARBA00022859"/>
    </source>
</evidence>
<dbReference type="Reactome" id="R-SSC-198933">
    <property type="pathway name" value="Immunoregulatory interactions between a Lymphoid and a non-Lymphoid cell"/>
</dbReference>
<dbReference type="RefSeq" id="XP_020922331.1">
    <property type="nucleotide sequence ID" value="XM_021066672.1"/>
</dbReference>
<dbReference type="Ensembl" id="ENSSSCT00000035140.3">
    <property type="protein sequence ID" value="ENSSSCP00000050455.2"/>
    <property type="gene ID" value="ENSSSCG00000017235.6"/>
</dbReference>
<dbReference type="Pfam" id="PF07686">
    <property type="entry name" value="V-set"/>
    <property type="match status" value="4"/>
</dbReference>
<dbReference type="GO" id="GO:0004888">
    <property type="term" value="F:transmembrane signaling receptor activity"/>
    <property type="evidence" value="ECO:0000318"/>
    <property type="project" value="GO_Central"/>
</dbReference>
<dbReference type="GeneTree" id="ENSGT00940000154332"/>
<dbReference type="ExpressionAtlas" id="A0A287B224">
    <property type="expression patterns" value="baseline and differential"/>
</dbReference>
<evidence type="ECO:0000256" key="2">
    <source>
        <dbReference type="ARBA" id="ARBA00022475"/>
    </source>
</evidence>
<sequence>MRGRAEWLLWALLLPFLEGSSPVTGPKAVRGQERGSLAVQCRYTPGWESHGKWWCRGADWGNCKILVQTTASEPEVKRDRVSIRDDRENRTFTVTTEELRLDDAGIYWCGIARVGTDHAEQVSVTVDPGSSPVTGPKAVRGQERGSLAVQCRYTPGWESHGKWWCRGADWGNCKILVQTTASEPEVKRDRVSIRDDRENRTFTVTTEELRLDDAGIYWCGIARVGTDHAEQVSVTVDPGSSPVTGPKAVRGQERGSLAVQCRYTPGWESHGKWWCRGADWGNCKILVQTTASEPEVKRDRVSIRDDRENRTFTVTTEELRLDDAGIYWCGIARVGTDHAEQVSVTVDPGSSPVTGPKAVRGQERGSLAVQCRYTPGWESHGKWWCRGADWDSCKILVQTTASEPEVKRDRVSIRDDRENRTFTVTTEELRLDDAGVYWCGIERVGHDHGTQVRVTVDPAPVTSGDDSLNMTSHGPNGRSLLRSIHFLLLVFLKMPLFLGMLSAVLWVHRPQGSSRWETKSAL</sequence>
<dbReference type="PANTHER" id="PTHR11860:SF101">
    <property type="entry name" value="CMRF35-LIKE MOLECULE 1"/>
    <property type="match status" value="1"/>
</dbReference>
<keyword evidence="3 12" id="KW-0812">Transmembrane</keyword>
<dbReference type="GO" id="GO:0005886">
    <property type="term" value="C:plasma membrane"/>
    <property type="evidence" value="ECO:0000318"/>
    <property type="project" value="GO_Central"/>
</dbReference>
<evidence type="ECO:0000256" key="1">
    <source>
        <dbReference type="ARBA" id="ARBA00004251"/>
    </source>
</evidence>
<organism evidence="15 16">
    <name type="scientific">Sus scrofa</name>
    <name type="common">Pig</name>
    <dbReference type="NCBI Taxonomy" id="9823"/>
    <lineage>
        <taxon>Eukaryota</taxon>
        <taxon>Metazoa</taxon>
        <taxon>Chordata</taxon>
        <taxon>Craniata</taxon>
        <taxon>Vertebrata</taxon>
        <taxon>Euteleostomi</taxon>
        <taxon>Mammalia</taxon>
        <taxon>Eutheria</taxon>
        <taxon>Laurasiatheria</taxon>
        <taxon>Artiodactyla</taxon>
        <taxon>Suina</taxon>
        <taxon>Suidae</taxon>
        <taxon>Sus</taxon>
    </lineage>
</organism>
<keyword evidence="6 12" id="KW-1133">Transmembrane helix</keyword>
<evidence type="ECO:0000256" key="4">
    <source>
        <dbReference type="ARBA" id="ARBA00022729"/>
    </source>
</evidence>
<dbReference type="InterPro" id="IPR013106">
    <property type="entry name" value="Ig_V-set"/>
</dbReference>
<keyword evidence="4 13" id="KW-0732">Signal</keyword>
<evidence type="ECO:0000256" key="6">
    <source>
        <dbReference type="ARBA" id="ARBA00022989"/>
    </source>
</evidence>
<evidence type="ECO:0000256" key="11">
    <source>
        <dbReference type="ARBA" id="ARBA00043958"/>
    </source>
</evidence>
<keyword evidence="9" id="KW-0675">Receptor</keyword>
<name>A0A287B224_PIG</name>
<evidence type="ECO:0000256" key="7">
    <source>
        <dbReference type="ARBA" id="ARBA00023136"/>
    </source>
</evidence>
<reference evidence="15" key="2">
    <citation type="journal article" date="2020" name="Gigascience">
        <title>An improved pig reference genome sequence to enable pig genetics and genomics research.</title>
        <authorList>
            <person name="Warr A."/>
            <person name="Affara N."/>
            <person name="Aken B."/>
            <person name="Beiki H."/>
            <person name="Bickhart D.M."/>
            <person name="Billis K."/>
            <person name="Chow W."/>
            <person name="Eory L."/>
            <person name="Finlayson H.A."/>
            <person name="Flicek P."/>
            <person name="Giron C.G."/>
            <person name="Griffin D.K."/>
            <person name="Hall R."/>
            <person name="Hannum G."/>
            <person name="Hourlier T."/>
            <person name="Howe K."/>
            <person name="Hume D.A."/>
            <person name="Izuogu O."/>
            <person name="Kim K."/>
            <person name="Koren S."/>
            <person name="Liu H."/>
            <person name="Manchanda N."/>
            <person name="Martin F.J."/>
            <person name="Nonneman D.J."/>
            <person name="O'Connor R.E."/>
            <person name="Phillippy A.M."/>
            <person name="Rohrer G.A."/>
            <person name="Rosen B.D."/>
            <person name="Rund L.A."/>
            <person name="Sargent C.A."/>
            <person name="Schook L.B."/>
            <person name="Schroeder S.G."/>
            <person name="Schwartz A.S."/>
            <person name="Skinner B.M."/>
            <person name="Talbot R."/>
            <person name="Tseng E."/>
            <person name="Tuggle C.K."/>
            <person name="Watson M."/>
            <person name="Smith T.P.L."/>
            <person name="Archibald A.L."/>
        </authorList>
    </citation>
    <scope>NUCLEOTIDE SEQUENCE [LARGE SCALE GENOMIC DNA]</scope>
    <source>
        <strain evidence="15">Duroc</strain>
    </source>
</reference>
<dbReference type="Proteomes" id="UP000008227">
    <property type="component" value="Chromosome 12"/>
</dbReference>
<dbReference type="SUPFAM" id="SSF48726">
    <property type="entry name" value="Immunoglobulin"/>
    <property type="match status" value="4"/>
</dbReference>
<proteinExistence type="inferred from homology"/>
<gene>
    <name evidence="15" type="primary">LOC100515852</name>
</gene>
<keyword evidence="10" id="KW-0393">Immunoglobulin domain</keyword>
<feature type="domain" description="Ig-like" evidence="14">
    <location>
        <begin position="238"/>
        <end position="345"/>
    </location>
</feature>
<dbReference type="SMR" id="A0A287B224"/>
<feature type="chain" id="PRO_5023816128" description="Ig-like domain-containing protein" evidence="13">
    <location>
        <begin position="20"/>
        <end position="522"/>
    </location>
</feature>
<evidence type="ECO:0000313" key="16">
    <source>
        <dbReference type="Proteomes" id="UP000008227"/>
    </source>
</evidence>
<keyword evidence="7 12" id="KW-0472">Membrane</keyword>
<evidence type="ECO:0000256" key="10">
    <source>
        <dbReference type="ARBA" id="ARBA00023319"/>
    </source>
</evidence>
<dbReference type="InParanoid" id="A0A287B224"/>
<feature type="domain" description="Ig-like" evidence="14">
    <location>
        <begin position="15"/>
        <end position="125"/>
    </location>
</feature>
<keyword evidence="16" id="KW-1185">Reference proteome</keyword>
<evidence type="ECO:0000256" key="9">
    <source>
        <dbReference type="ARBA" id="ARBA00023170"/>
    </source>
</evidence>
<reference evidence="15" key="3">
    <citation type="submission" date="2025-08" db="UniProtKB">
        <authorList>
            <consortium name="Ensembl"/>
        </authorList>
    </citation>
    <scope>IDENTIFICATION</scope>
</reference>